<dbReference type="InterPro" id="IPR033900">
    <property type="entry name" value="Gram_neg_porin_domain"/>
</dbReference>
<dbReference type="Pfam" id="PF13609">
    <property type="entry name" value="Porin_4"/>
    <property type="match status" value="1"/>
</dbReference>
<accession>A0ABW9ACT4</accession>
<organism evidence="13 14">
    <name type="scientific">Herbaspirillum lusitanum</name>
    <dbReference type="NCBI Taxonomy" id="213312"/>
    <lineage>
        <taxon>Bacteria</taxon>
        <taxon>Pseudomonadati</taxon>
        <taxon>Pseudomonadota</taxon>
        <taxon>Betaproteobacteria</taxon>
        <taxon>Burkholderiales</taxon>
        <taxon>Oxalobacteraceae</taxon>
        <taxon>Herbaspirillum</taxon>
    </lineage>
</organism>
<dbReference type="PANTHER" id="PTHR34501:SF9">
    <property type="entry name" value="MAJOR OUTER MEMBRANE PROTEIN P.IA"/>
    <property type="match status" value="1"/>
</dbReference>
<dbReference type="PANTHER" id="PTHR34501">
    <property type="entry name" value="PROTEIN YDDL-RELATED"/>
    <property type="match status" value="1"/>
</dbReference>
<feature type="chain" id="PRO_5045656599" evidence="11">
    <location>
        <begin position="21"/>
        <end position="372"/>
    </location>
</feature>
<keyword evidence="7" id="KW-0406">Ion transport</keyword>
<dbReference type="InterPro" id="IPR023614">
    <property type="entry name" value="Porin_dom_sf"/>
</dbReference>
<keyword evidence="4" id="KW-1134">Transmembrane beta strand</keyword>
<dbReference type="Proteomes" id="UP001629246">
    <property type="component" value="Unassembled WGS sequence"/>
</dbReference>
<evidence type="ECO:0000256" key="11">
    <source>
        <dbReference type="SAM" id="SignalP"/>
    </source>
</evidence>
<gene>
    <name evidence="13" type="ORF">PQR62_15015</name>
</gene>
<dbReference type="PRINTS" id="PR00184">
    <property type="entry name" value="NEISSPPORIN"/>
</dbReference>
<evidence type="ECO:0000256" key="6">
    <source>
        <dbReference type="ARBA" id="ARBA00022729"/>
    </source>
</evidence>
<dbReference type="RefSeq" id="WP_408158777.1">
    <property type="nucleotide sequence ID" value="NZ_JAQQFM010000006.1"/>
</dbReference>
<dbReference type="InterPro" id="IPR001702">
    <property type="entry name" value="Porin_Gram-ve"/>
</dbReference>
<evidence type="ECO:0000313" key="14">
    <source>
        <dbReference type="Proteomes" id="UP001629246"/>
    </source>
</evidence>
<name>A0ABW9ACT4_9BURK</name>
<evidence type="ECO:0000256" key="5">
    <source>
        <dbReference type="ARBA" id="ARBA00022692"/>
    </source>
</evidence>
<keyword evidence="10" id="KW-0998">Cell outer membrane</keyword>
<evidence type="ECO:0000256" key="9">
    <source>
        <dbReference type="ARBA" id="ARBA00023136"/>
    </source>
</evidence>
<feature type="domain" description="Porin" evidence="12">
    <location>
        <begin position="7"/>
        <end position="340"/>
    </location>
</feature>
<keyword evidence="5" id="KW-0812">Transmembrane</keyword>
<keyword evidence="3" id="KW-0813">Transport</keyword>
<protein>
    <submittedName>
        <fullName evidence="13">Porin</fullName>
    </submittedName>
</protein>
<evidence type="ECO:0000259" key="12">
    <source>
        <dbReference type="Pfam" id="PF13609"/>
    </source>
</evidence>
<dbReference type="PRINTS" id="PR00182">
    <property type="entry name" value="ECOLNEIPORIN"/>
</dbReference>
<keyword evidence="9" id="KW-0472">Membrane</keyword>
<dbReference type="CDD" id="cd00342">
    <property type="entry name" value="gram_neg_porins"/>
    <property type="match status" value="1"/>
</dbReference>
<keyword evidence="14" id="KW-1185">Reference proteome</keyword>
<sequence>MKKTAFALATLSLLSIDVQAQSSVTMYGVVDVGMSYTSKAASGSGNGSRLAADSGDLTSSRIGFKGEEALGGGWSAIFNLENGFNADEGGMTTPGTLFDRKSVVGLSGPFGTLTLGRQADFLEDIGLKYSSMQTFGGNGIKAGHLNGLDRLTGARVSNAIRFDTAAYQGFSGNLFYGFGEVAGSTTAGQSLGIGGNYANGNFGIGAAYFQSKLAADGGTAAAGDTDLRTFTLGASYKFGATKLYGAWSQVRQPQQTALAATGLVDITSAVKADIFDLGADYALTPNLHLLGGVIYDRARVSRVGAGATTISSTQINLGLDYFLSKRTDLYAIYGNQRADDANNPGVLGGAYANAPTDDRAQHVVRVGMRHKF</sequence>
<keyword evidence="6 11" id="KW-0732">Signal</keyword>
<evidence type="ECO:0000256" key="2">
    <source>
        <dbReference type="ARBA" id="ARBA00011233"/>
    </source>
</evidence>
<comment type="caution">
    <text evidence="13">The sequence shown here is derived from an EMBL/GenBank/DDBJ whole genome shotgun (WGS) entry which is preliminary data.</text>
</comment>
<feature type="signal peptide" evidence="11">
    <location>
        <begin position="1"/>
        <end position="20"/>
    </location>
</feature>
<dbReference type="InterPro" id="IPR050298">
    <property type="entry name" value="Gram-neg_bact_OMP"/>
</dbReference>
<reference evidence="13 14" key="1">
    <citation type="journal article" date="2024" name="Chem. Sci.">
        <title>Discovery of megapolipeptins by genome mining of a Burkholderiales bacteria collection.</title>
        <authorList>
            <person name="Paulo B.S."/>
            <person name="Recchia M.J.J."/>
            <person name="Lee S."/>
            <person name="Fergusson C.H."/>
            <person name="Romanowski S.B."/>
            <person name="Hernandez A."/>
            <person name="Krull N."/>
            <person name="Liu D.Y."/>
            <person name="Cavanagh H."/>
            <person name="Bos A."/>
            <person name="Gray C.A."/>
            <person name="Murphy B.T."/>
            <person name="Linington R.G."/>
            <person name="Eustaquio A.S."/>
        </authorList>
    </citation>
    <scope>NUCLEOTIDE SEQUENCE [LARGE SCALE GENOMIC DNA]</scope>
    <source>
        <strain evidence="13 14">RL21-008-BIB-A</strain>
    </source>
</reference>
<evidence type="ECO:0000256" key="4">
    <source>
        <dbReference type="ARBA" id="ARBA00022452"/>
    </source>
</evidence>
<evidence type="ECO:0000256" key="10">
    <source>
        <dbReference type="ARBA" id="ARBA00023237"/>
    </source>
</evidence>
<dbReference type="Gene3D" id="2.40.160.10">
    <property type="entry name" value="Porin"/>
    <property type="match status" value="1"/>
</dbReference>
<comment type="subunit">
    <text evidence="2">Homotrimer.</text>
</comment>
<proteinExistence type="predicted"/>
<evidence type="ECO:0000256" key="7">
    <source>
        <dbReference type="ARBA" id="ARBA00023065"/>
    </source>
</evidence>
<evidence type="ECO:0000256" key="3">
    <source>
        <dbReference type="ARBA" id="ARBA00022448"/>
    </source>
</evidence>
<comment type="subcellular location">
    <subcellularLocation>
        <location evidence="1">Cell outer membrane</location>
        <topology evidence="1">Multi-pass membrane protein</topology>
    </subcellularLocation>
</comment>
<evidence type="ECO:0000256" key="1">
    <source>
        <dbReference type="ARBA" id="ARBA00004571"/>
    </source>
</evidence>
<dbReference type="EMBL" id="JAQQFM010000006">
    <property type="protein sequence ID" value="MFL9925588.1"/>
    <property type="molecule type" value="Genomic_DNA"/>
</dbReference>
<dbReference type="InterPro" id="IPR002299">
    <property type="entry name" value="Porin_Neis"/>
</dbReference>
<keyword evidence="8" id="KW-0626">Porin</keyword>
<evidence type="ECO:0000313" key="13">
    <source>
        <dbReference type="EMBL" id="MFL9925588.1"/>
    </source>
</evidence>
<evidence type="ECO:0000256" key="8">
    <source>
        <dbReference type="ARBA" id="ARBA00023114"/>
    </source>
</evidence>
<dbReference type="SUPFAM" id="SSF56935">
    <property type="entry name" value="Porins"/>
    <property type="match status" value="1"/>
</dbReference>